<dbReference type="InterPro" id="IPR050631">
    <property type="entry name" value="PheA/TfdB_FAD_monoxygenase"/>
</dbReference>
<name>A0ABU0XE88_9MICO</name>
<gene>
    <name evidence="3" type="ORF">RBR11_03280</name>
</gene>
<dbReference type="SUPFAM" id="SSF51905">
    <property type="entry name" value="FAD/NAD(P)-binding domain"/>
    <property type="match status" value="1"/>
</dbReference>
<dbReference type="PANTHER" id="PTHR43476">
    <property type="entry name" value="3-(3-HYDROXY-PHENYL)PROPIONATE/3-HYDROXYCINNAMIC ACID HYDROXYLASE"/>
    <property type="match status" value="1"/>
</dbReference>
<dbReference type="InterPro" id="IPR002938">
    <property type="entry name" value="FAD-bd"/>
</dbReference>
<comment type="caution">
    <text evidence="3">The sequence shown here is derived from an EMBL/GenBank/DDBJ whole genome shotgun (WGS) entry which is preliminary data.</text>
</comment>
<evidence type="ECO:0000313" key="3">
    <source>
        <dbReference type="EMBL" id="MDQ4212928.1"/>
    </source>
</evidence>
<protein>
    <submittedName>
        <fullName evidence="3">NAD(P)/FAD-dependent oxidoreductase</fullName>
    </submittedName>
</protein>
<dbReference type="EMBL" id="JAVFCB010000002">
    <property type="protein sequence ID" value="MDQ4212928.1"/>
    <property type="molecule type" value="Genomic_DNA"/>
</dbReference>
<keyword evidence="4" id="KW-1185">Reference proteome</keyword>
<accession>A0ABU0XE88</accession>
<dbReference type="PANTHER" id="PTHR43476:SF3">
    <property type="entry name" value="FAD-BINDING MONOOXYGENASE"/>
    <property type="match status" value="1"/>
</dbReference>
<reference evidence="3 4" key="1">
    <citation type="submission" date="2023-08" db="EMBL/GenBank/DDBJ databases">
        <title>Microbacterium sp. nov., isolated from a waste landfill.</title>
        <authorList>
            <person name="Wen W."/>
        </authorList>
    </citation>
    <scope>NUCLEOTIDE SEQUENCE [LARGE SCALE GENOMIC DNA]</scope>
    <source>
        <strain evidence="3 4">ASV81</strain>
    </source>
</reference>
<sequence>MPDHEVIVVGAGPVGLLLTCLLAQEGVDVLLCERHEGADTRSRAIGIHPPGLDALDRVGVGAAVRAEALSLEGGDVLCRGRILASLAFSPDRPVLVLPQQRTDALLRARLTELSAAAIRLGGAARAIRDEGDFVRLSVDALHRRHELTASFVVVADGVRSGLRQDLGIRWRRRPGRGSYAMLDVPDPAAGVRAQLHLEPGGVVESFPLPRGGRRWVVRESGHASPELRTADGFRRAIEERIGARVAIDDEARPVRFLAAQHLARMSARGRVALVGDAAHEVSPIGGQGMNLGWIDAERLAPAILHALAGRPDLREYARRTSRSARSAQGRSAFYMWMGAPVSGLPLVARDVLIRTLGAAPLRTWATGLITMRGL</sequence>
<dbReference type="Proteomes" id="UP001230289">
    <property type="component" value="Unassembled WGS sequence"/>
</dbReference>
<feature type="domain" description="FAD-binding" evidence="2">
    <location>
        <begin position="4"/>
        <end position="311"/>
    </location>
</feature>
<dbReference type="Pfam" id="PF01494">
    <property type="entry name" value="FAD_binding_3"/>
    <property type="match status" value="1"/>
</dbReference>
<dbReference type="RefSeq" id="WP_308487875.1">
    <property type="nucleotide sequence ID" value="NZ_JAVFCB010000002.1"/>
</dbReference>
<organism evidence="3 4">
    <name type="scientific">Microbacterium capsulatum</name>
    <dbReference type="NCBI Taxonomy" id="3041921"/>
    <lineage>
        <taxon>Bacteria</taxon>
        <taxon>Bacillati</taxon>
        <taxon>Actinomycetota</taxon>
        <taxon>Actinomycetes</taxon>
        <taxon>Micrococcales</taxon>
        <taxon>Microbacteriaceae</taxon>
        <taxon>Microbacterium</taxon>
    </lineage>
</organism>
<evidence type="ECO:0000313" key="4">
    <source>
        <dbReference type="Proteomes" id="UP001230289"/>
    </source>
</evidence>
<dbReference type="InterPro" id="IPR036188">
    <property type="entry name" value="FAD/NAD-bd_sf"/>
</dbReference>
<proteinExistence type="predicted"/>
<dbReference type="PRINTS" id="PR00420">
    <property type="entry name" value="RNGMNOXGNASE"/>
</dbReference>
<evidence type="ECO:0000256" key="1">
    <source>
        <dbReference type="ARBA" id="ARBA00023002"/>
    </source>
</evidence>
<dbReference type="Gene3D" id="3.50.50.60">
    <property type="entry name" value="FAD/NAD(P)-binding domain"/>
    <property type="match status" value="1"/>
</dbReference>
<dbReference type="Gene3D" id="3.30.70.2450">
    <property type="match status" value="1"/>
</dbReference>
<evidence type="ECO:0000259" key="2">
    <source>
        <dbReference type="Pfam" id="PF01494"/>
    </source>
</evidence>
<keyword evidence="1" id="KW-0560">Oxidoreductase</keyword>